<dbReference type="eggNOG" id="COG1708">
    <property type="taxonomic scope" value="Bacteria"/>
</dbReference>
<evidence type="ECO:0000259" key="1">
    <source>
        <dbReference type="Pfam" id="PF01909"/>
    </source>
</evidence>
<dbReference type="InterPro" id="IPR002934">
    <property type="entry name" value="Polymerase_NTP_transf_dom"/>
</dbReference>
<name>A0A0A3J4C6_9BACI</name>
<dbReference type="SUPFAM" id="SSF81301">
    <property type="entry name" value="Nucleotidyltransferase"/>
    <property type="match status" value="1"/>
</dbReference>
<dbReference type="GO" id="GO:0016779">
    <property type="term" value="F:nucleotidyltransferase activity"/>
    <property type="evidence" value="ECO:0007669"/>
    <property type="project" value="InterPro"/>
</dbReference>
<reference evidence="2 3" key="1">
    <citation type="submission" date="2014-02" db="EMBL/GenBank/DDBJ databases">
        <title>Draft genome sequence of Lysinibacillus odysseyi NBRC 100172.</title>
        <authorList>
            <person name="Zhang F."/>
            <person name="Wang G."/>
            <person name="Zhang L."/>
        </authorList>
    </citation>
    <scope>NUCLEOTIDE SEQUENCE [LARGE SCALE GENOMIC DNA]</scope>
    <source>
        <strain evidence="2 3">NBRC 100172</strain>
    </source>
</reference>
<dbReference type="STRING" id="1220589.CD32_21605"/>
<accession>A0A0A3J4C6</accession>
<proteinExistence type="predicted"/>
<comment type="caution">
    <text evidence="2">The sequence shown here is derived from an EMBL/GenBank/DDBJ whole genome shotgun (WGS) entry which is preliminary data.</text>
</comment>
<organism evidence="2 3">
    <name type="scientific">Lysinibacillus odysseyi 34hs-1 = NBRC 100172</name>
    <dbReference type="NCBI Taxonomy" id="1220589"/>
    <lineage>
        <taxon>Bacteria</taxon>
        <taxon>Bacillati</taxon>
        <taxon>Bacillota</taxon>
        <taxon>Bacilli</taxon>
        <taxon>Bacillales</taxon>
        <taxon>Bacillaceae</taxon>
        <taxon>Lysinibacillus</taxon>
    </lineage>
</organism>
<dbReference type="AlphaFoldDB" id="A0A0A3J4C6"/>
<dbReference type="Gene3D" id="3.30.460.10">
    <property type="entry name" value="Beta Polymerase, domain 2"/>
    <property type="match status" value="1"/>
</dbReference>
<dbReference type="Proteomes" id="UP000030437">
    <property type="component" value="Unassembled WGS sequence"/>
</dbReference>
<feature type="domain" description="Polymerase nucleotidyl transferase" evidence="1">
    <location>
        <begin position="8"/>
        <end position="69"/>
    </location>
</feature>
<evidence type="ECO:0000313" key="3">
    <source>
        <dbReference type="Proteomes" id="UP000030437"/>
    </source>
</evidence>
<dbReference type="OrthoDB" id="68332at2"/>
<gene>
    <name evidence="2" type="ORF">CD32_21605</name>
</gene>
<sequence length="257" mass="29952">MIIDEAVEKLVASLEKDELVQALFLKGSMGRNEHDEYSDIDLYCLVNKEDMEEFLPRRLGHVRAYKELLYYDDIYIIAPQIIAVYDNLVHLDLFTVTEESYTAKDMVKVLYDPQGKLTALIHQQSLALDEPELQDAWEDTVWFLYQYYFSSKRGNDVWSIQLLNHSIAHFSKLLLHIYCPERAQLGMKTLERSLPAEPLNKLKHIYRYLNVENHPQAAKLLMNFVECEEAAVLGVVPESEVSLPLWRVMKEKWKGGK</sequence>
<evidence type="ECO:0000313" key="2">
    <source>
        <dbReference type="EMBL" id="KGR81907.1"/>
    </source>
</evidence>
<dbReference type="EMBL" id="JPVP01000060">
    <property type="protein sequence ID" value="KGR81907.1"/>
    <property type="molecule type" value="Genomic_DNA"/>
</dbReference>
<keyword evidence="3" id="KW-1185">Reference proteome</keyword>
<protein>
    <recommendedName>
        <fullName evidence="1">Polymerase nucleotidyl transferase domain-containing protein</fullName>
    </recommendedName>
</protein>
<dbReference type="InterPro" id="IPR043519">
    <property type="entry name" value="NT_sf"/>
</dbReference>
<dbReference type="RefSeq" id="WP_036158945.1">
    <property type="nucleotide sequence ID" value="NZ_AVCX01000001.1"/>
</dbReference>
<dbReference type="Pfam" id="PF01909">
    <property type="entry name" value="NTP_transf_2"/>
    <property type="match status" value="1"/>
</dbReference>